<gene>
    <name evidence="1" type="ORF">Pan161_18260</name>
</gene>
<evidence type="ECO:0008006" key="3">
    <source>
        <dbReference type="Google" id="ProtNLM"/>
    </source>
</evidence>
<accession>A0A517VB10</accession>
<keyword evidence="2" id="KW-1185">Reference proteome</keyword>
<sequence length="101" mass="11124">MTNLDTSPSVSTETAYLLSIPVETLRPLIEDVLRSVDGFPGWPLGQVALEEKSAAICIGVKPHVLRDARLRLKLPHTLVGRTVTYTSDELKSSLNRMSVNH</sequence>
<dbReference type="Proteomes" id="UP000316855">
    <property type="component" value="Chromosome"/>
</dbReference>
<dbReference type="KEGG" id="gax:Pan161_18260"/>
<organism evidence="1 2">
    <name type="scientific">Gimesia algae</name>
    <dbReference type="NCBI Taxonomy" id="2527971"/>
    <lineage>
        <taxon>Bacteria</taxon>
        <taxon>Pseudomonadati</taxon>
        <taxon>Planctomycetota</taxon>
        <taxon>Planctomycetia</taxon>
        <taxon>Planctomycetales</taxon>
        <taxon>Planctomycetaceae</taxon>
        <taxon>Gimesia</taxon>
    </lineage>
</organism>
<evidence type="ECO:0000313" key="1">
    <source>
        <dbReference type="EMBL" id="QDT90176.1"/>
    </source>
</evidence>
<evidence type="ECO:0000313" key="2">
    <source>
        <dbReference type="Proteomes" id="UP000316855"/>
    </source>
</evidence>
<protein>
    <recommendedName>
        <fullName evidence="3">Helix-turn-helix domain protein</fullName>
    </recommendedName>
</protein>
<proteinExistence type="predicted"/>
<reference evidence="1 2" key="1">
    <citation type="submission" date="2019-02" db="EMBL/GenBank/DDBJ databases">
        <title>Deep-cultivation of Planctomycetes and their phenomic and genomic characterization uncovers novel biology.</title>
        <authorList>
            <person name="Wiegand S."/>
            <person name="Jogler M."/>
            <person name="Boedeker C."/>
            <person name="Pinto D."/>
            <person name="Vollmers J."/>
            <person name="Rivas-Marin E."/>
            <person name="Kohn T."/>
            <person name="Peeters S.H."/>
            <person name="Heuer A."/>
            <person name="Rast P."/>
            <person name="Oberbeckmann S."/>
            <person name="Bunk B."/>
            <person name="Jeske O."/>
            <person name="Meyerdierks A."/>
            <person name="Storesund J.E."/>
            <person name="Kallscheuer N."/>
            <person name="Luecker S."/>
            <person name="Lage O.M."/>
            <person name="Pohl T."/>
            <person name="Merkel B.J."/>
            <person name="Hornburger P."/>
            <person name="Mueller R.-W."/>
            <person name="Bruemmer F."/>
            <person name="Labrenz M."/>
            <person name="Spormann A.M."/>
            <person name="Op den Camp H."/>
            <person name="Overmann J."/>
            <person name="Amann R."/>
            <person name="Jetten M.S.M."/>
            <person name="Mascher T."/>
            <person name="Medema M.H."/>
            <person name="Devos D.P."/>
            <person name="Kaster A.-K."/>
            <person name="Ovreas L."/>
            <person name="Rohde M."/>
            <person name="Galperin M.Y."/>
            <person name="Jogler C."/>
        </authorList>
    </citation>
    <scope>NUCLEOTIDE SEQUENCE [LARGE SCALE GENOMIC DNA]</scope>
    <source>
        <strain evidence="1 2">Pan161</strain>
    </source>
</reference>
<name>A0A517VB10_9PLAN</name>
<dbReference type="AlphaFoldDB" id="A0A517VB10"/>
<dbReference type="OrthoDB" id="282724at2"/>
<dbReference type="EMBL" id="CP036343">
    <property type="protein sequence ID" value="QDT90176.1"/>
    <property type="molecule type" value="Genomic_DNA"/>
</dbReference>